<protein>
    <submittedName>
        <fullName evidence="9">E2F/DP family winged-helix DNA-binding domain-domain-containing protein</fullName>
    </submittedName>
</protein>
<dbReference type="Pfam" id="PF02319">
    <property type="entry name" value="WHD_E2F_TDP"/>
    <property type="match status" value="1"/>
</dbReference>
<dbReference type="EMBL" id="KZ155798">
    <property type="protein sequence ID" value="OUS44845.1"/>
    <property type="molecule type" value="Genomic_DNA"/>
</dbReference>
<dbReference type="GO" id="GO:0090575">
    <property type="term" value="C:RNA polymerase II transcription regulator complex"/>
    <property type="evidence" value="ECO:0007669"/>
    <property type="project" value="TreeGrafter"/>
</dbReference>
<dbReference type="InterPro" id="IPR036390">
    <property type="entry name" value="WH_DNA-bd_sf"/>
</dbReference>
<evidence type="ECO:0000256" key="6">
    <source>
        <dbReference type="ARBA" id="ARBA00023242"/>
    </source>
</evidence>
<dbReference type="PANTHER" id="PTHR12081:SF18">
    <property type="entry name" value="TRANSCRIPTION FACTOR E2F2-RELATED"/>
    <property type="match status" value="1"/>
</dbReference>
<name>A0A1Y5ICY8_OSTTA</name>
<dbReference type="PANTHER" id="PTHR12081">
    <property type="entry name" value="TRANSCRIPTION FACTOR E2F"/>
    <property type="match status" value="1"/>
</dbReference>
<evidence type="ECO:0000256" key="4">
    <source>
        <dbReference type="ARBA" id="ARBA00023125"/>
    </source>
</evidence>
<dbReference type="Gene3D" id="1.10.10.10">
    <property type="entry name" value="Winged helix-like DNA-binding domain superfamily/Winged helix DNA-binding domain"/>
    <property type="match status" value="1"/>
</dbReference>
<dbReference type="InterPro" id="IPR015633">
    <property type="entry name" value="E2F"/>
</dbReference>
<dbReference type="Gene3D" id="6.10.250.540">
    <property type="match status" value="1"/>
</dbReference>
<evidence type="ECO:0000256" key="3">
    <source>
        <dbReference type="ARBA" id="ARBA00023015"/>
    </source>
</evidence>
<evidence type="ECO:0000256" key="2">
    <source>
        <dbReference type="ARBA" id="ARBA00010940"/>
    </source>
</evidence>
<dbReference type="Pfam" id="PF16421">
    <property type="entry name" value="E2F_CC-MB"/>
    <property type="match status" value="1"/>
</dbReference>
<dbReference type="InterPro" id="IPR003316">
    <property type="entry name" value="E2F_WHTH_DNA-bd_dom"/>
</dbReference>
<proteinExistence type="inferred from homology"/>
<gene>
    <name evidence="9" type="ORF">BE221DRAFT_82772</name>
</gene>
<dbReference type="SMART" id="SM01372">
    <property type="entry name" value="E2F_TDP"/>
    <property type="match status" value="1"/>
</dbReference>
<dbReference type="AlphaFoldDB" id="A0A1Y5ICY8"/>
<comment type="subcellular location">
    <subcellularLocation>
        <location evidence="1 7">Nucleus</location>
    </subcellularLocation>
</comment>
<dbReference type="Proteomes" id="UP000195557">
    <property type="component" value="Unassembled WGS sequence"/>
</dbReference>
<feature type="domain" description="E2F/DP family winged-helix DNA-binding" evidence="8">
    <location>
        <begin position="1"/>
        <end position="58"/>
    </location>
</feature>
<evidence type="ECO:0000256" key="1">
    <source>
        <dbReference type="ARBA" id="ARBA00004123"/>
    </source>
</evidence>
<dbReference type="GO" id="GO:0046983">
    <property type="term" value="F:protein dimerization activity"/>
    <property type="evidence" value="ECO:0007669"/>
    <property type="project" value="InterPro"/>
</dbReference>
<evidence type="ECO:0000259" key="8">
    <source>
        <dbReference type="SMART" id="SM01372"/>
    </source>
</evidence>
<organism evidence="9">
    <name type="scientific">Ostreococcus tauri</name>
    <name type="common">Marine green alga</name>
    <dbReference type="NCBI Taxonomy" id="70448"/>
    <lineage>
        <taxon>Eukaryota</taxon>
        <taxon>Viridiplantae</taxon>
        <taxon>Chlorophyta</taxon>
        <taxon>Mamiellophyceae</taxon>
        <taxon>Mamiellales</taxon>
        <taxon>Bathycoccaceae</taxon>
        <taxon>Ostreococcus</taxon>
    </lineage>
</organism>
<dbReference type="FunFam" id="1.10.10.10:FF:000458">
    <property type="entry name" value="E2F-like (Mammalian transcription factor)"/>
    <property type="match status" value="1"/>
</dbReference>
<comment type="similarity">
    <text evidence="2 7">Belongs to the E2F/DP family.</text>
</comment>
<dbReference type="InterPro" id="IPR037241">
    <property type="entry name" value="E2F-DP_heterodim"/>
</dbReference>
<dbReference type="InterPro" id="IPR032198">
    <property type="entry name" value="E2F_CC-MB"/>
</dbReference>
<evidence type="ECO:0000313" key="9">
    <source>
        <dbReference type="EMBL" id="OUS44845.1"/>
    </source>
</evidence>
<dbReference type="SUPFAM" id="SSF144074">
    <property type="entry name" value="E2F-DP heterodimerization region"/>
    <property type="match status" value="1"/>
</dbReference>
<evidence type="ECO:0000256" key="7">
    <source>
        <dbReference type="RuleBase" id="RU003796"/>
    </source>
</evidence>
<dbReference type="SUPFAM" id="SSF46785">
    <property type="entry name" value="Winged helix' DNA-binding domain"/>
    <property type="match status" value="1"/>
</dbReference>
<keyword evidence="5 7" id="KW-0804">Transcription</keyword>
<keyword evidence="4 7" id="KW-0238">DNA-binding</keyword>
<reference evidence="9" key="1">
    <citation type="submission" date="2017-04" db="EMBL/GenBank/DDBJ databases">
        <title>Population genomics of picophytoplankton unveils novel chromosome hypervariability.</title>
        <authorList>
            <consortium name="DOE Joint Genome Institute"/>
            <person name="Blanc-Mathieu R."/>
            <person name="Krasovec M."/>
            <person name="Hebrard M."/>
            <person name="Yau S."/>
            <person name="Desgranges E."/>
            <person name="Martin J."/>
            <person name="Schackwitz W."/>
            <person name="Kuo A."/>
            <person name="Salin G."/>
            <person name="Donnadieu C."/>
            <person name="Desdevises Y."/>
            <person name="Sanchez-Ferandin S."/>
            <person name="Moreau H."/>
            <person name="Rivals E."/>
            <person name="Grigoriev I.V."/>
            <person name="Grimsley N."/>
            <person name="Eyre-Walker A."/>
            <person name="Piganeau G."/>
        </authorList>
    </citation>
    <scope>NUCLEOTIDE SEQUENCE [LARGE SCALE GENOMIC DNA]</scope>
    <source>
        <strain evidence="9">RCC 1115</strain>
    </source>
</reference>
<dbReference type="GO" id="GO:0000981">
    <property type="term" value="F:DNA-binding transcription factor activity, RNA polymerase II-specific"/>
    <property type="evidence" value="ECO:0007669"/>
    <property type="project" value="TreeGrafter"/>
</dbReference>
<keyword evidence="3 7" id="KW-0805">Transcription regulation</keyword>
<dbReference type="GO" id="GO:0000978">
    <property type="term" value="F:RNA polymerase II cis-regulatory region sequence-specific DNA binding"/>
    <property type="evidence" value="ECO:0007669"/>
    <property type="project" value="InterPro"/>
</dbReference>
<keyword evidence="6 7" id="KW-0539">Nucleus</keyword>
<sequence length="175" mass="19730">LTQRFISLLKSCYKHTLDLNEAARTLNVQKRRIYDITNVLEGIGLIAKTSKNTVTWRHSSDPVFGPQVAGTPSLDNRMHERDPAFESRVDCAIIEVLEQVSVLILDEAGESAFFVSEDSLSNTSYLQWDALLAIRAPMGTTLEILDHQERLNLWLKSASGQIQLYVISLRERASK</sequence>
<feature type="non-terminal residue" evidence="9">
    <location>
        <position position="1"/>
    </location>
</feature>
<accession>A0A1Y5ICY8</accession>
<dbReference type="InterPro" id="IPR036388">
    <property type="entry name" value="WH-like_DNA-bd_sf"/>
</dbReference>
<evidence type="ECO:0000256" key="5">
    <source>
        <dbReference type="ARBA" id="ARBA00023163"/>
    </source>
</evidence>